<feature type="region of interest" description="Disordered" evidence="1">
    <location>
        <begin position="70"/>
        <end position="103"/>
    </location>
</feature>
<evidence type="ECO:0000313" key="2">
    <source>
        <dbReference type="EMBL" id="CAG4951136.1"/>
    </source>
</evidence>
<feature type="compositionally biased region" description="Polar residues" evidence="1">
    <location>
        <begin position="72"/>
        <end position="88"/>
    </location>
</feature>
<comment type="caution">
    <text evidence="2">The sequence shown here is derived from an EMBL/GenBank/DDBJ whole genome shotgun (WGS) entry which is preliminary data.</text>
</comment>
<protein>
    <submittedName>
        <fullName evidence="2">(apollo) hypothetical protein</fullName>
    </submittedName>
</protein>
<reference evidence="2" key="1">
    <citation type="submission" date="2021-04" db="EMBL/GenBank/DDBJ databases">
        <authorList>
            <person name="Tunstrom K."/>
        </authorList>
    </citation>
    <scope>NUCLEOTIDE SEQUENCE</scope>
</reference>
<gene>
    <name evidence="2" type="ORF">PAPOLLO_LOCUS4364</name>
</gene>
<name>A0A8S3WCD4_PARAO</name>
<keyword evidence="3" id="KW-1185">Reference proteome</keyword>
<evidence type="ECO:0000313" key="3">
    <source>
        <dbReference type="Proteomes" id="UP000691718"/>
    </source>
</evidence>
<dbReference type="AlphaFoldDB" id="A0A8S3WCD4"/>
<evidence type="ECO:0000256" key="1">
    <source>
        <dbReference type="SAM" id="MobiDB-lite"/>
    </source>
</evidence>
<proteinExistence type="predicted"/>
<feature type="region of interest" description="Disordered" evidence="1">
    <location>
        <begin position="1"/>
        <end position="20"/>
    </location>
</feature>
<dbReference type="Proteomes" id="UP000691718">
    <property type="component" value="Unassembled WGS sequence"/>
</dbReference>
<dbReference type="EMBL" id="CAJQZP010000246">
    <property type="protein sequence ID" value="CAG4951136.1"/>
    <property type="molecule type" value="Genomic_DNA"/>
</dbReference>
<sequence length="103" mass="11585">MNRFVASQHDSSPRKSRSKRWNDTYNITAMIKANATSKDILLSVHGLSESVTKDDVIILVIDSENLDKTDMESLNSEYRSDNTSASTNEETKYDSEQEPVVLA</sequence>
<accession>A0A8S3WCD4</accession>
<organism evidence="2 3">
    <name type="scientific">Parnassius apollo</name>
    <name type="common">Apollo butterfly</name>
    <name type="synonym">Papilio apollo</name>
    <dbReference type="NCBI Taxonomy" id="110799"/>
    <lineage>
        <taxon>Eukaryota</taxon>
        <taxon>Metazoa</taxon>
        <taxon>Ecdysozoa</taxon>
        <taxon>Arthropoda</taxon>
        <taxon>Hexapoda</taxon>
        <taxon>Insecta</taxon>
        <taxon>Pterygota</taxon>
        <taxon>Neoptera</taxon>
        <taxon>Endopterygota</taxon>
        <taxon>Lepidoptera</taxon>
        <taxon>Glossata</taxon>
        <taxon>Ditrysia</taxon>
        <taxon>Papilionoidea</taxon>
        <taxon>Papilionidae</taxon>
        <taxon>Parnassiinae</taxon>
        <taxon>Parnassini</taxon>
        <taxon>Parnassius</taxon>
        <taxon>Parnassius</taxon>
    </lineage>
</organism>